<dbReference type="Proteomes" id="UP000077315">
    <property type="component" value="Unassembled WGS sequence"/>
</dbReference>
<protein>
    <submittedName>
        <fullName evidence="2">Uncharacterized protein</fullName>
    </submittedName>
</protein>
<dbReference type="InParanoid" id="A0A167NCZ7"/>
<accession>A0A167NCZ7</accession>
<reference evidence="3" key="1">
    <citation type="submission" date="2015-06" db="EMBL/GenBank/DDBJ databases">
        <title>Expansion of signal transduction pathways in fungi by whole-genome duplication.</title>
        <authorList>
            <consortium name="DOE Joint Genome Institute"/>
            <person name="Corrochano L.M."/>
            <person name="Kuo A."/>
            <person name="Marcet-Houben M."/>
            <person name="Polaino S."/>
            <person name="Salamov A."/>
            <person name="Villalobos J.M."/>
            <person name="Alvarez M.I."/>
            <person name="Avalos J."/>
            <person name="Benito E.P."/>
            <person name="Benoit I."/>
            <person name="Burger G."/>
            <person name="Camino L.P."/>
            <person name="Canovas D."/>
            <person name="Cerda-Olmedo E."/>
            <person name="Cheng J.-F."/>
            <person name="Dominguez A."/>
            <person name="Elias M."/>
            <person name="Eslava A.P."/>
            <person name="Glaser F."/>
            <person name="Grimwood J."/>
            <person name="Gutierrez G."/>
            <person name="Heitman J."/>
            <person name="Henrissat B."/>
            <person name="Iturriaga E.A."/>
            <person name="Lang B.F."/>
            <person name="Lavin J.L."/>
            <person name="Lee S."/>
            <person name="Li W."/>
            <person name="Lindquist E."/>
            <person name="Lopez-Garcia S."/>
            <person name="Luque E.M."/>
            <person name="Marcos A.T."/>
            <person name="Martin J."/>
            <person name="McCluskey K."/>
            <person name="Medina H.R."/>
            <person name="Miralles-Duran A."/>
            <person name="Miyazaki A."/>
            <person name="Munoz-Torres E."/>
            <person name="Oguiza J.A."/>
            <person name="Ohm R."/>
            <person name="Olmedo M."/>
            <person name="Orejas M."/>
            <person name="Ortiz-Castellanos L."/>
            <person name="Pisabarro A.G."/>
            <person name="Rodriguez-Romero J."/>
            <person name="Ruiz-Herrera J."/>
            <person name="Ruiz-Vazquez R."/>
            <person name="Sanz C."/>
            <person name="Schackwitz W."/>
            <person name="Schmutz J."/>
            <person name="Shahriari M."/>
            <person name="Shelest E."/>
            <person name="Silva-Franco F."/>
            <person name="Soanes D."/>
            <person name="Syed K."/>
            <person name="Tagua V.G."/>
            <person name="Talbot N.J."/>
            <person name="Thon M."/>
            <person name="De vries R.P."/>
            <person name="Wiebenga A."/>
            <person name="Yadav J.S."/>
            <person name="Braun E.L."/>
            <person name="Baker S."/>
            <person name="Garre V."/>
            <person name="Horwitz B."/>
            <person name="Torres-Martinez S."/>
            <person name="Idnurm A."/>
            <person name="Herrera-Estrella A."/>
            <person name="Gabaldon T."/>
            <person name="Grigoriev I.V."/>
        </authorList>
    </citation>
    <scope>NUCLEOTIDE SEQUENCE [LARGE SCALE GENOMIC DNA]</scope>
    <source>
        <strain evidence="3">NRRL 1555(-)</strain>
    </source>
</reference>
<organism evidence="2 3">
    <name type="scientific">Phycomyces blakesleeanus (strain ATCC 8743b / DSM 1359 / FGSC 10004 / NBRC 33097 / NRRL 1555)</name>
    <dbReference type="NCBI Taxonomy" id="763407"/>
    <lineage>
        <taxon>Eukaryota</taxon>
        <taxon>Fungi</taxon>
        <taxon>Fungi incertae sedis</taxon>
        <taxon>Mucoromycota</taxon>
        <taxon>Mucoromycotina</taxon>
        <taxon>Mucoromycetes</taxon>
        <taxon>Mucorales</taxon>
        <taxon>Phycomycetaceae</taxon>
        <taxon>Phycomyces</taxon>
    </lineage>
</organism>
<feature type="region of interest" description="Disordered" evidence="1">
    <location>
        <begin position="90"/>
        <end position="117"/>
    </location>
</feature>
<gene>
    <name evidence="2" type="ORF">PHYBLDRAFT_74175</name>
</gene>
<dbReference type="OrthoDB" id="2289483at2759"/>
<dbReference type="RefSeq" id="XP_018293744.1">
    <property type="nucleotide sequence ID" value="XM_018442996.1"/>
</dbReference>
<evidence type="ECO:0000256" key="1">
    <source>
        <dbReference type="SAM" id="MobiDB-lite"/>
    </source>
</evidence>
<evidence type="ECO:0000313" key="3">
    <source>
        <dbReference type="Proteomes" id="UP000077315"/>
    </source>
</evidence>
<dbReference type="EMBL" id="KV440977">
    <property type="protein sequence ID" value="OAD75704.1"/>
    <property type="molecule type" value="Genomic_DNA"/>
</dbReference>
<keyword evidence="3" id="KW-1185">Reference proteome</keyword>
<sequence length="117" mass="13651">MKNLRSDKSTWNAVKQQMASRSRTKKIVQWKLMQFIWRHKHAGNIWIGLLQTLARVSVVRQITDNNISLEQQLLLDLGPDYETYFTENKSSFSENKNDISSDSNNTRDSTNDSDFIL</sequence>
<dbReference type="AlphaFoldDB" id="A0A167NCZ7"/>
<proteinExistence type="predicted"/>
<name>A0A167NCZ7_PHYB8</name>
<feature type="compositionally biased region" description="Low complexity" evidence="1">
    <location>
        <begin position="98"/>
        <end position="117"/>
    </location>
</feature>
<dbReference type="VEuPathDB" id="FungiDB:PHYBLDRAFT_74175"/>
<evidence type="ECO:0000313" key="2">
    <source>
        <dbReference type="EMBL" id="OAD75704.1"/>
    </source>
</evidence>
<dbReference type="GeneID" id="29003902"/>